<protein>
    <submittedName>
        <fullName evidence="1">Uncharacterized protein</fullName>
    </submittedName>
</protein>
<dbReference type="EMBL" id="JBBWWT010000003">
    <property type="protein sequence ID" value="MEL1264445.1"/>
    <property type="molecule type" value="Genomic_DNA"/>
</dbReference>
<reference evidence="1 2" key="1">
    <citation type="submission" date="2024-04" db="EMBL/GenBank/DDBJ databases">
        <title>Draft genome sequence of Pseudoxanthomonas putridarboris WD12.</title>
        <authorList>
            <person name="Oh J."/>
        </authorList>
    </citation>
    <scope>NUCLEOTIDE SEQUENCE [LARGE SCALE GENOMIC DNA]</scope>
    <source>
        <strain evidence="1 2">WD12</strain>
    </source>
</reference>
<comment type="caution">
    <text evidence="1">The sequence shown here is derived from an EMBL/GenBank/DDBJ whole genome shotgun (WGS) entry which is preliminary data.</text>
</comment>
<organism evidence="1 2">
    <name type="scientific">Pseudoxanthomonas putridarboris</name>
    <dbReference type="NCBI Taxonomy" id="752605"/>
    <lineage>
        <taxon>Bacteria</taxon>
        <taxon>Pseudomonadati</taxon>
        <taxon>Pseudomonadota</taxon>
        <taxon>Gammaproteobacteria</taxon>
        <taxon>Lysobacterales</taxon>
        <taxon>Lysobacteraceae</taxon>
        <taxon>Pseudoxanthomonas</taxon>
    </lineage>
</organism>
<sequence length="79" mass="9105">MNSQLLPIRMVSEMTQEEHPLLYDDLIRFPKGTKRINRLRTLTHDGLLFQFGGTDRIKAVSGETTIWEYGLVGDQPDFP</sequence>
<evidence type="ECO:0000313" key="1">
    <source>
        <dbReference type="EMBL" id="MEL1264445.1"/>
    </source>
</evidence>
<evidence type="ECO:0000313" key="2">
    <source>
        <dbReference type="Proteomes" id="UP001459204"/>
    </source>
</evidence>
<accession>A0ABU9IZM8</accession>
<gene>
    <name evidence="1" type="ORF">AAD027_08690</name>
</gene>
<name>A0ABU9IZM8_9GAMM</name>
<keyword evidence="2" id="KW-1185">Reference proteome</keyword>
<proteinExistence type="predicted"/>
<dbReference type="Proteomes" id="UP001459204">
    <property type="component" value="Unassembled WGS sequence"/>
</dbReference>
<dbReference type="RefSeq" id="WP_341725625.1">
    <property type="nucleotide sequence ID" value="NZ_JBBWWT010000003.1"/>
</dbReference>